<dbReference type="AlphaFoldDB" id="A0A8J4RT48"/>
<gene>
    <name evidence="1" type="ORF">CMV_007660</name>
</gene>
<reference evidence="1" key="1">
    <citation type="submission" date="2020-03" db="EMBL/GenBank/DDBJ databases">
        <title>Castanea mollissima Vanexum genome sequencing.</title>
        <authorList>
            <person name="Staton M."/>
        </authorList>
    </citation>
    <scope>NUCLEOTIDE SEQUENCE</scope>
    <source>
        <tissue evidence="1">Leaf</tissue>
    </source>
</reference>
<name>A0A8J4RT48_9ROSI</name>
<evidence type="ECO:0000313" key="1">
    <source>
        <dbReference type="EMBL" id="KAF3968438.1"/>
    </source>
</evidence>
<sequence>MKRIGLPVLHHFASNSAMTTYFKRPWTPLQLHYWKRKRKRKRVSLLLPPNNHINKVISTTTHKASKSLSLSRHERRDNFLGTKIRPTSFFDSNPVEISLLSNSRNEIYVVIFEYISGSEKSL</sequence>
<dbReference type="EMBL" id="JRKL02000770">
    <property type="protein sequence ID" value="KAF3968438.1"/>
    <property type="molecule type" value="Genomic_DNA"/>
</dbReference>
<protein>
    <submittedName>
        <fullName evidence="1">Uncharacterized protein</fullName>
    </submittedName>
</protein>
<evidence type="ECO:0000313" key="2">
    <source>
        <dbReference type="Proteomes" id="UP000737018"/>
    </source>
</evidence>
<dbReference type="Proteomes" id="UP000737018">
    <property type="component" value="Unassembled WGS sequence"/>
</dbReference>
<keyword evidence="2" id="KW-1185">Reference proteome</keyword>
<accession>A0A8J4RT48</accession>
<proteinExistence type="predicted"/>
<comment type="caution">
    <text evidence="1">The sequence shown here is derived from an EMBL/GenBank/DDBJ whole genome shotgun (WGS) entry which is preliminary data.</text>
</comment>
<organism evidence="1 2">
    <name type="scientific">Castanea mollissima</name>
    <name type="common">Chinese chestnut</name>
    <dbReference type="NCBI Taxonomy" id="60419"/>
    <lineage>
        <taxon>Eukaryota</taxon>
        <taxon>Viridiplantae</taxon>
        <taxon>Streptophyta</taxon>
        <taxon>Embryophyta</taxon>
        <taxon>Tracheophyta</taxon>
        <taxon>Spermatophyta</taxon>
        <taxon>Magnoliopsida</taxon>
        <taxon>eudicotyledons</taxon>
        <taxon>Gunneridae</taxon>
        <taxon>Pentapetalae</taxon>
        <taxon>rosids</taxon>
        <taxon>fabids</taxon>
        <taxon>Fagales</taxon>
        <taxon>Fagaceae</taxon>
        <taxon>Castanea</taxon>
    </lineage>
</organism>